<dbReference type="EMBL" id="NBSK02000004">
    <property type="protein sequence ID" value="KAJ0210395.1"/>
    <property type="molecule type" value="Genomic_DNA"/>
</dbReference>
<sequence>MTFIFEKVGSGKSSLLNTIPGEMKLTKGSTNSSRSVSYVPQKCLDKNRLFCYERESIECCLYEMLNLKLVCLGKMNLNFTCYILEKSTT</sequence>
<protein>
    <recommendedName>
        <fullName evidence="3">ABC transporter domain-containing protein</fullName>
    </recommendedName>
</protein>
<evidence type="ECO:0000313" key="1">
    <source>
        <dbReference type="EMBL" id="KAJ0210395.1"/>
    </source>
</evidence>
<evidence type="ECO:0008006" key="3">
    <source>
        <dbReference type="Google" id="ProtNLM"/>
    </source>
</evidence>
<comment type="caution">
    <text evidence="1">The sequence shown here is derived from an EMBL/GenBank/DDBJ whole genome shotgun (WGS) entry which is preliminary data.</text>
</comment>
<organism evidence="1 2">
    <name type="scientific">Lactuca sativa</name>
    <name type="common">Garden lettuce</name>
    <dbReference type="NCBI Taxonomy" id="4236"/>
    <lineage>
        <taxon>Eukaryota</taxon>
        <taxon>Viridiplantae</taxon>
        <taxon>Streptophyta</taxon>
        <taxon>Embryophyta</taxon>
        <taxon>Tracheophyta</taxon>
        <taxon>Spermatophyta</taxon>
        <taxon>Magnoliopsida</taxon>
        <taxon>eudicotyledons</taxon>
        <taxon>Gunneridae</taxon>
        <taxon>Pentapetalae</taxon>
        <taxon>asterids</taxon>
        <taxon>campanulids</taxon>
        <taxon>Asterales</taxon>
        <taxon>Asteraceae</taxon>
        <taxon>Cichorioideae</taxon>
        <taxon>Cichorieae</taxon>
        <taxon>Lactucinae</taxon>
        <taxon>Lactuca</taxon>
    </lineage>
</organism>
<name>A0A9R1VPZ7_LACSA</name>
<dbReference type="Gene3D" id="3.40.50.300">
    <property type="entry name" value="P-loop containing nucleotide triphosphate hydrolases"/>
    <property type="match status" value="1"/>
</dbReference>
<reference evidence="1 2" key="1">
    <citation type="journal article" date="2017" name="Nat. Commun.">
        <title>Genome assembly with in vitro proximity ligation data and whole-genome triplication in lettuce.</title>
        <authorList>
            <person name="Reyes-Chin-Wo S."/>
            <person name="Wang Z."/>
            <person name="Yang X."/>
            <person name="Kozik A."/>
            <person name="Arikit S."/>
            <person name="Song C."/>
            <person name="Xia L."/>
            <person name="Froenicke L."/>
            <person name="Lavelle D.O."/>
            <person name="Truco M.J."/>
            <person name="Xia R."/>
            <person name="Zhu S."/>
            <person name="Xu C."/>
            <person name="Xu H."/>
            <person name="Xu X."/>
            <person name="Cox K."/>
            <person name="Korf I."/>
            <person name="Meyers B.C."/>
            <person name="Michelmore R.W."/>
        </authorList>
    </citation>
    <scope>NUCLEOTIDE SEQUENCE [LARGE SCALE GENOMIC DNA]</scope>
    <source>
        <strain evidence="2">cv. Salinas</strain>
        <tissue evidence="1">Seedlings</tissue>
    </source>
</reference>
<accession>A0A9R1VPZ7</accession>
<dbReference type="InterPro" id="IPR027417">
    <property type="entry name" value="P-loop_NTPase"/>
</dbReference>
<proteinExistence type="predicted"/>
<evidence type="ECO:0000313" key="2">
    <source>
        <dbReference type="Proteomes" id="UP000235145"/>
    </source>
</evidence>
<keyword evidence="2" id="KW-1185">Reference proteome</keyword>
<dbReference type="Proteomes" id="UP000235145">
    <property type="component" value="Unassembled WGS sequence"/>
</dbReference>
<gene>
    <name evidence="1" type="ORF">LSAT_V11C400162580</name>
</gene>
<dbReference type="AlphaFoldDB" id="A0A9R1VPZ7"/>